<comment type="caution">
    <text evidence="2">The sequence shown here is derived from an EMBL/GenBank/DDBJ whole genome shotgun (WGS) entry which is preliminary data.</text>
</comment>
<reference evidence="2 3" key="1">
    <citation type="submission" date="2020-02" db="EMBL/GenBank/DDBJ databases">
        <authorList>
            <person name="Ma Q."/>
            <person name="Huang Y."/>
            <person name="Song X."/>
            <person name="Pei D."/>
        </authorList>
    </citation>
    <scope>NUCLEOTIDE SEQUENCE [LARGE SCALE GENOMIC DNA]</scope>
    <source>
        <strain evidence="2">Sxm20200214</strain>
        <tissue evidence="2">Leaf</tissue>
    </source>
</reference>
<gene>
    <name evidence="2" type="ORF">Bca52824_066136</name>
</gene>
<dbReference type="AlphaFoldDB" id="A0A8X7UD33"/>
<evidence type="ECO:0000313" key="2">
    <source>
        <dbReference type="EMBL" id="KAG2271581.1"/>
    </source>
</evidence>
<name>A0A8X7UD33_BRACI</name>
<organism evidence="2 3">
    <name type="scientific">Brassica carinata</name>
    <name type="common">Ethiopian mustard</name>
    <name type="synonym">Abyssinian cabbage</name>
    <dbReference type="NCBI Taxonomy" id="52824"/>
    <lineage>
        <taxon>Eukaryota</taxon>
        <taxon>Viridiplantae</taxon>
        <taxon>Streptophyta</taxon>
        <taxon>Embryophyta</taxon>
        <taxon>Tracheophyta</taxon>
        <taxon>Spermatophyta</taxon>
        <taxon>Magnoliopsida</taxon>
        <taxon>eudicotyledons</taxon>
        <taxon>Gunneridae</taxon>
        <taxon>Pentapetalae</taxon>
        <taxon>rosids</taxon>
        <taxon>malvids</taxon>
        <taxon>Brassicales</taxon>
        <taxon>Brassicaceae</taxon>
        <taxon>Brassiceae</taxon>
        <taxon>Brassica</taxon>
    </lineage>
</organism>
<evidence type="ECO:0000256" key="1">
    <source>
        <dbReference type="SAM" id="MobiDB-lite"/>
    </source>
</evidence>
<protein>
    <submittedName>
        <fullName evidence="2">Uncharacterized protein</fullName>
    </submittedName>
</protein>
<sequence>MTKKTGGSDGDNRDQNPEGTTTEFTELRTLMVEMQTATQVSSQVTQASAMPYPFDLDQTYFWSLSWTIMVSFYPLI</sequence>
<dbReference type="EMBL" id="JAAMPC010000013">
    <property type="protein sequence ID" value="KAG2271581.1"/>
    <property type="molecule type" value="Genomic_DNA"/>
</dbReference>
<dbReference type="Proteomes" id="UP000886595">
    <property type="component" value="Unassembled WGS sequence"/>
</dbReference>
<accession>A0A8X7UD33</accession>
<keyword evidence="3" id="KW-1185">Reference proteome</keyword>
<proteinExistence type="predicted"/>
<evidence type="ECO:0000313" key="3">
    <source>
        <dbReference type="Proteomes" id="UP000886595"/>
    </source>
</evidence>
<feature type="region of interest" description="Disordered" evidence="1">
    <location>
        <begin position="1"/>
        <end position="22"/>
    </location>
</feature>